<dbReference type="RefSeq" id="YP_009167731.1">
    <property type="nucleotide sequence ID" value="NC_027981.1"/>
</dbReference>
<dbReference type="Proteomes" id="UP000001840">
    <property type="component" value="Segment"/>
</dbReference>
<dbReference type="GeneID" id="26040291"/>
<dbReference type="InterPro" id="IPR019289">
    <property type="entry name" value="Phage_tail_E/E"/>
</dbReference>
<protein>
    <submittedName>
        <fullName evidence="1">Gp24 protein</fullName>
    </submittedName>
</protein>
<dbReference type="OrthoDB" id="18248at10239"/>
<proteinExistence type="predicted"/>
<dbReference type="EMBL" id="FN297812">
    <property type="protein sequence ID" value="CAX65005.1"/>
    <property type="molecule type" value="Genomic_DNA"/>
</dbReference>
<sequence>MGAFLLRALNMTEQNKDLTVELEEVTEVKPVEFPGADKVITLDVAVGGGKMKHLALRKPMPGDLRGLKLLDVIQMDAGAVANLVPRIAMNGFTAQHFYQLEPADLLEVMTEVATFFTKEQLPTQ</sequence>
<evidence type="ECO:0000313" key="2">
    <source>
        <dbReference type="Proteomes" id="UP000001840"/>
    </source>
</evidence>
<keyword evidence="2" id="KW-1185">Reference proteome</keyword>
<organism evidence="1 2">
    <name type="scientific">Vibrio phage VP585</name>
    <dbReference type="NCBI Taxonomy" id="631719"/>
    <lineage>
        <taxon>Viruses</taxon>
        <taxon>Duplodnaviria</taxon>
        <taxon>Heunggongvirae</taxon>
        <taxon>Uroviricota</taxon>
        <taxon>Caudoviricetes</taxon>
        <taxon>Vhmlvirus</taxon>
        <taxon>Vhmlvirus VP585</taxon>
    </lineage>
</organism>
<dbReference type="KEGG" id="vg:26040291"/>
<accession>D4HTW3</accession>
<name>D4HTW3_9CAUD</name>
<dbReference type="Pfam" id="PF10109">
    <property type="entry name" value="Phage_TAC_7"/>
    <property type="match status" value="1"/>
</dbReference>
<evidence type="ECO:0000313" key="1">
    <source>
        <dbReference type="EMBL" id="CAX65005.1"/>
    </source>
</evidence>
<reference evidence="1 2" key="1">
    <citation type="journal article" date="2009" name="J. Virol.">
        <title>The linear plasmid prophage Vp58.5 of Vibrio parahaemolyticus is closely related to the integrating phage VHML and constitutes a new incompatibility group of telomere phages.</title>
        <authorList>
            <person name="Zabala B."/>
            <person name="Hammerl J.A."/>
            <person name="Espejo R.T."/>
            <person name="Hertwig S."/>
        </authorList>
    </citation>
    <scope>NUCLEOTIDE SEQUENCE [LARGE SCALE GENOMIC DNA]</scope>
</reference>